<feature type="transmembrane region" description="Helical" evidence="1">
    <location>
        <begin position="56"/>
        <end position="74"/>
    </location>
</feature>
<sequence length="157" mass="17881">LNWALAFTEVHLIIVSVSQDVPLANYNLVLFLASISSAVLFMFLILIQKYSVKKSFIYTSLLFSVFYYVAYSQVNKFYELSLNSNYIELKYAPPSKDKKISKNEVKSVTFGVPGRIARRCYIAVNLSSGDKYESVSIVGKVDNCKRIRAELNKHLML</sequence>
<dbReference type="RefSeq" id="WP_372267822.1">
    <property type="nucleotide sequence ID" value="NZ_JBFRUW010000079.1"/>
</dbReference>
<keyword evidence="1" id="KW-0472">Membrane</keyword>
<accession>A0ABV4NGG2</accession>
<dbReference type="Proteomes" id="UP001570417">
    <property type="component" value="Unassembled WGS sequence"/>
</dbReference>
<keyword evidence="3" id="KW-1185">Reference proteome</keyword>
<evidence type="ECO:0000313" key="2">
    <source>
        <dbReference type="EMBL" id="MFA0570393.1"/>
    </source>
</evidence>
<feature type="non-terminal residue" evidence="2">
    <location>
        <position position="1"/>
    </location>
</feature>
<reference evidence="2 3" key="1">
    <citation type="journal article" date="2024" name="ISME J.">
        <title>Tailless and filamentous prophages are predominant in marine Vibrio.</title>
        <authorList>
            <person name="Steensen K."/>
            <person name="Seneca J."/>
            <person name="Bartlau N."/>
            <person name="Yu X.A."/>
            <person name="Hussain F.A."/>
            <person name="Polz M.F."/>
        </authorList>
    </citation>
    <scope>NUCLEOTIDE SEQUENCE [LARGE SCALE GENOMIC DNA]</scope>
    <source>
        <strain evidence="2 3">10N.222.51.A1</strain>
    </source>
</reference>
<organism evidence="2 3">
    <name type="scientific">Vibrio gallaecicus</name>
    <dbReference type="NCBI Taxonomy" id="552386"/>
    <lineage>
        <taxon>Bacteria</taxon>
        <taxon>Pseudomonadati</taxon>
        <taxon>Pseudomonadota</taxon>
        <taxon>Gammaproteobacteria</taxon>
        <taxon>Vibrionales</taxon>
        <taxon>Vibrionaceae</taxon>
        <taxon>Vibrio</taxon>
    </lineage>
</organism>
<proteinExistence type="predicted"/>
<comment type="caution">
    <text evidence="2">The sequence shown here is derived from an EMBL/GenBank/DDBJ whole genome shotgun (WGS) entry which is preliminary data.</text>
</comment>
<name>A0ABV4NGG2_9VIBR</name>
<keyword evidence="1" id="KW-1133">Transmembrane helix</keyword>
<keyword evidence="1" id="KW-0812">Transmembrane</keyword>
<gene>
    <name evidence="2" type="ORF">AB4566_19175</name>
</gene>
<dbReference type="EMBL" id="JBFRUW010000079">
    <property type="protein sequence ID" value="MFA0570393.1"/>
    <property type="molecule type" value="Genomic_DNA"/>
</dbReference>
<feature type="transmembrane region" description="Helical" evidence="1">
    <location>
        <begin position="28"/>
        <end position="47"/>
    </location>
</feature>
<evidence type="ECO:0000256" key="1">
    <source>
        <dbReference type="SAM" id="Phobius"/>
    </source>
</evidence>
<protein>
    <submittedName>
        <fullName evidence="2">Uncharacterized protein</fullName>
    </submittedName>
</protein>
<evidence type="ECO:0000313" key="3">
    <source>
        <dbReference type="Proteomes" id="UP001570417"/>
    </source>
</evidence>